<dbReference type="EMBL" id="KZ825266">
    <property type="protein sequence ID" value="PYI13048.1"/>
    <property type="molecule type" value="Genomic_DNA"/>
</dbReference>
<evidence type="ECO:0000256" key="6">
    <source>
        <dbReference type="ARBA" id="ARBA00023242"/>
    </source>
</evidence>
<keyword evidence="3" id="KW-0805">Transcription regulation</keyword>
<dbReference type="SUPFAM" id="SSF57701">
    <property type="entry name" value="Zn2/Cys6 DNA-binding domain"/>
    <property type="match status" value="1"/>
</dbReference>
<dbReference type="GO" id="GO:0000981">
    <property type="term" value="F:DNA-binding transcription factor activity, RNA polymerase II-specific"/>
    <property type="evidence" value="ECO:0007669"/>
    <property type="project" value="InterPro"/>
</dbReference>
<dbReference type="PROSITE" id="PS50048">
    <property type="entry name" value="ZN2_CY6_FUNGAL_2"/>
    <property type="match status" value="1"/>
</dbReference>
<dbReference type="GO" id="GO:0008270">
    <property type="term" value="F:zinc ion binding"/>
    <property type="evidence" value="ECO:0007669"/>
    <property type="project" value="InterPro"/>
</dbReference>
<dbReference type="STRING" id="1450538.A0A2V5GQ80"/>
<dbReference type="PANTHER" id="PTHR46910:SF37">
    <property type="entry name" value="ZN(II)2CYS6 TRANSCRIPTION FACTOR (EUROFUNG)"/>
    <property type="match status" value="1"/>
</dbReference>
<evidence type="ECO:0000256" key="5">
    <source>
        <dbReference type="ARBA" id="ARBA00023163"/>
    </source>
</evidence>
<feature type="domain" description="Zn(2)-C6 fungal-type" evidence="8">
    <location>
        <begin position="31"/>
        <end position="61"/>
    </location>
</feature>
<dbReference type="Proteomes" id="UP000249829">
    <property type="component" value="Unassembled WGS sequence"/>
</dbReference>
<evidence type="ECO:0000256" key="7">
    <source>
        <dbReference type="SAM" id="MobiDB-lite"/>
    </source>
</evidence>
<protein>
    <recommendedName>
        <fullName evidence="8">Zn(2)-C6 fungal-type domain-containing protein</fullName>
    </recommendedName>
</protein>
<dbReference type="AlphaFoldDB" id="A0A2V5GQ80"/>
<dbReference type="CDD" id="cd00067">
    <property type="entry name" value="GAL4"/>
    <property type="match status" value="1"/>
</dbReference>
<dbReference type="InterPro" id="IPR001138">
    <property type="entry name" value="Zn2Cys6_DnaBD"/>
</dbReference>
<dbReference type="OMA" id="VKGECFW"/>
<evidence type="ECO:0000259" key="8">
    <source>
        <dbReference type="PROSITE" id="PS50048"/>
    </source>
</evidence>
<sequence>MAEHSSLLAASASESPPAARSRSNAADRVIACDSCYKKKIKCEADSHQCNYCLHRNIACTFNRLVRSSKKRKARDQMAVRRWWDEPPAIQPHSSSSSSTKVSMVNLGLIYLNGKRDTADEGRAWIESRTGEIVNMDRLITMKLPWTRVESVRDFLAVPKLPARPIVERNIAAYCSSYQSLVFPVISQSLFTETLDLAYGSHGPGVDSAKACVYAFLSVVAIFGLEKDLGDALDCETYALASQSFTVQIINEMTVDGLRALVMLTQHHYFLGDLQRAAVSVSMASRLVFKLGAHEGAGPTVYDRSLPECHLRDLFWLCYSFDQDICLRTGQPPSTAGVFCSLDLPTNYAQLQDTNLQHPEQTLTVTDATLPLYPWDLRLSRLKAEIYEALYSTTACQRSNSELVARIRSLDQALEHWRISLAREIRPTLHFSVGMSVDGKLNTQAVMLRLAYYHCVTIIHQATERHHDEPGICSSLSLAIRASRSSLAFLQTALPVVKGECFWVIIFYAITSILTLFRNILKNPLDPDMADLVAVLQGVPNLIREIPIRTLTVGPMIHLRFLNNFATELARLATCAIAKAEREVATSSVASHELPGP</sequence>
<dbReference type="GO" id="GO:0006351">
    <property type="term" value="P:DNA-templated transcription"/>
    <property type="evidence" value="ECO:0007669"/>
    <property type="project" value="InterPro"/>
</dbReference>
<reference evidence="9 10" key="1">
    <citation type="submission" date="2018-02" db="EMBL/GenBank/DDBJ databases">
        <title>The genomes of Aspergillus section Nigri reveals drivers in fungal speciation.</title>
        <authorList>
            <consortium name="DOE Joint Genome Institute"/>
            <person name="Vesth T.C."/>
            <person name="Nybo J."/>
            <person name="Theobald S."/>
            <person name="Brandl J."/>
            <person name="Frisvad J.C."/>
            <person name="Nielsen K.F."/>
            <person name="Lyhne E.K."/>
            <person name="Kogle M.E."/>
            <person name="Kuo A."/>
            <person name="Riley R."/>
            <person name="Clum A."/>
            <person name="Nolan M."/>
            <person name="Lipzen A."/>
            <person name="Salamov A."/>
            <person name="Henrissat B."/>
            <person name="Wiebenga A."/>
            <person name="De vries R.P."/>
            <person name="Grigoriev I.V."/>
            <person name="Mortensen U.H."/>
            <person name="Andersen M.R."/>
            <person name="Baker S.E."/>
        </authorList>
    </citation>
    <scope>NUCLEOTIDE SEQUENCE [LARGE SCALE GENOMIC DNA]</scope>
    <source>
        <strain evidence="9 10">CBS 115571</strain>
    </source>
</reference>
<accession>A0A2V5GQ80</accession>
<proteinExistence type="predicted"/>
<keyword evidence="6" id="KW-0539">Nucleus</keyword>
<evidence type="ECO:0000313" key="10">
    <source>
        <dbReference type="Proteomes" id="UP000249829"/>
    </source>
</evidence>
<evidence type="ECO:0000256" key="3">
    <source>
        <dbReference type="ARBA" id="ARBA00023015"/>
    </source>
</evidence>
<evidence type="ECO:0000256" key="1">
    <source>
        <dbReference type="ARBA" id="ARBA00004123"/>
    </source>
</evidence>
<dbReference type="GO" id="GO:0003677">
    <property type="term" value="F:DNA binding"/>
    <property type="evidence" value="ECO:0007669"/>
    <property type="project" value="UniProtKB-KW"/>
</dbReference>
<keyword evidence="5" id="KW-0804">Transcription</keyword>
<dbReference type="InterPro" id="IPR050987">
    <property type="entry name" value="AtrR-like"/>
</dbReference>
<evidence type="ECO:0000256" key="2">
    <source>
        <dbReference type="ARBA" id="ARBA00022723"/>
    </source>
</evidence>
<keyword evidence="2" id="KW-0479">Metal-binding</keyword>
<dbReference type="PANTHER" id="PTHR46910">
    <property type="entry name" value="TRANSCRIPTION FACTOR PDR1"/>
    <property type="match status" value="1"/>
</dbReference>
<dbReference type="Pfam" id="PF00172">
    <property type="entry name" value="Zn_clus"/>
    <property type="match status" value="1"/>
</dbReference>
<evidence type="ECO:0000313" key="9">
    <source>
        <dbReference type="EMBL" id="PYI13048.1"/>
    </source>
</evidence>
<gene>
    <name evidence="9" type="ORF">BO99DRAFT_73580</name>
</gene>
<dbReference type="InterPro" id="IPR036864">
    <property type="entry name" value="Zn2-C6_fun-type_DNA-bd_sf"/>
</dbReference>
<dbReference type="GO" id="GO:0005634">
    <property type="term" value="C:nucleus"/>
    <property type="evidence" value="ECO:0007669"/>
    <property type="project" value="UniProtKB-SubCell"/>
</dbReference>
<evidence type="ECO:0000256" key="4">
    <source>
        <dbReference type="ARBA" id="ARBA00023125"/>
    </source>
</evidence>
<comment type="subcellular location">
    <subcellularLocation>
        <location evidence="1">Nucleus</location>
    </subcellularLocation>
</comment>
<dbReference type="SMART" id="SM00906">
    <property type="entry name" value="Fungal_trans"/>
    <property type="match status" value="1"/>
</dbReference>
<organism evidence="9 10">
    <name type="scientific">Aspergillus violaceofuscus (strain CBS 115571)</name>
    <dbReference type="NCBI Taxonomy" id="1450538"/>
    <lineage>
        <taxon>Eukaryota</taxon>
        <taxon>Fungi</taxon>
        <taxon>Dikarya</taxon>
        <taxon>Ascomycota</taxon>
        <taxon>Pezizomycotina</taxon>
        <taxon>Eurotiomycetes</taxon>
        <taxon>Eurotiomycetidae</taxon>
        <taxon>Eurotiales</taxon>
        <taxon>Aspergillaceae</taxon>
        <taxon>Aspergillus</taxon>
    </lineage>
</organism>
<dbReference type="Gene3D" id="4.10.240.10">
    <property type="entry name" value="Zn(2)-C6 fungal-type DNA-binding domain"/>
    <property type="match status" value="1"/>
</dbReference>
<dbReference type="InterPro" id="IPR007219">
    <property type="entry name" value="XnlR_reg_dom"/>
</dbReference>
<keyword evidence="10" id="KW-1185">Reference proteome</keyword>
<feature type="region of interest" description="Disordered" evidence="7">
    <location>
        <begin position="1"/>
        <end position="23"/>
    </location>
</feature>
<dbReference type="CDD" id="cd12148">
    <property type="entry name" value="fungal_TF_MHR"/>
    <property type="match status" value="1"/>
</dbReference>
<name>A0A2V5GQ80_ASPV1</name>
<keyword evidence="4" id="KW-0238">DNA-binding</keyword>